<reference evidence="2" key="1">
    <citation type="journal article" date="2013" name="Science">
        <title>The Amborella genome and the evolution of flowering plants.</title>
        <authorList>
            <consortium name="Amborella Genome Project"/>
        </authorList>
    </citation>
    <scope>NUCLEOTIDE SEQUENCE [LARGE SCALE GENOMIC DNA]</scope>
</reference>
<dbReference type="AlphaFoldDB" id="W1PZE0"/>
<proteinExistence type="predicted"/>
<accession>W1PZE0</accession>
<protein>
    <recommendedName>
        <fullName evidence="3">Retrotransposon gag domain-containing protein</fullName>
    </recommendedName>
</protein>
<evidence type="ECO:0000313" key="2">
    <source>
        <dbReference type="Proteomes" id="UP000017836"/>
    </source>
</evidence>
<evidence type="ECO:0008006" key="3">
    <source>
        <dbReference type="Google" id="ProtNLM"/>
    </source>
</evidence>
<gene>
    <name evidence="1" type="ORF">AMTR_s00050p00226130</name>
</gene>
<sequence>MSKSILLKHMNLRQQKGQSVSDFNSEMTIIWDQLALMEPQWTNDAEIYYKYHDESHIVQFLMALQDDFKSIRASILYQTPLPTVDATLAELMAEEARKETLDNFVNVSDLVWWVLFIVLPSIQ</sequence>
<organism evidence="1 2">
    <name type="scientific">Amborella trichopoda</name>
    <dbReference type="NCBI Taxonomy" id="13333"/>
    <lineage>
        <taxon>Eukaryota</taxon>
        <taxon>Viridiplantae</taxon>
        <taxon>Streptophyta</taxon>
        <taxon>Embryophyta</taxon>
        <taxon>Tracheophyta</taxon>
        <taxon>Spermatophyta</taxon>
        <taxon>Magnoliopsida</taxon>
        <taxon>Amborellales</taxon>
        <taxon>Amborellaceae</taxon>
        <taxon>Amborella</taxon>
    </lineage>
</organism>
<evidence type="ECO:0000313" key="1">
    <source>
        <dbReference type="EMBL" id="ERN12950.1"/>
    </source>
</evidence>
<dbReference type="HOGENOM" id="CLU_2018303_0_0_1"/>
<dbReference type="EMBL" id="KI392596">
    <property type="protein sequence ID" value="ERN12950.1"/>
    <property type="molecule type" value="Genomic_DNA"/>
</dbReference>
<keyword evidence="2" id="KW-1185">Reference proteome</keyword>
<dbReference type="Proteomes" id="UP000017836">
    <property type="component" value="Unassembled WGS sequence"/>
</dbReference>
<dbReference type="PANTHER" id="PTHR34222">
    <property type="entry name" value="GAG_PRE-INTEGRS DOMAIN-CONTAINING PROTEIN"/>
    <property type="match status" value="1"/>
</dbReference>
<dbReference type="PANTHER" id="PTHR34222:SF100">
    <property type="entry name" value="CCHC-TYPE DOMAIN-CONTAINING PROTEIN"/>
    <property type="match status" value="1"/>
</dbReference>
<name>W1PZE0_AMBTC</name>
<dbReference type="Gramene" id="ERN12950">
    <property type="protein sequence ID" value="ERN12950"/>
    <property type="gene ID" value="AMTR_s00050p00226130"/>
</dbReference>